<gene>
    <name evidence="9" type="ORF">HMPREF9238_01422</name>
</gene>
<dbReference type="InterPro" id="IPR010290">
    <property type="entry name" value="TM_effector"/>
</dbReference>
<dbReference type="AlphaFoldDB" id="A0A9W5RFX2"/>
<evidence type="ECO:0000256" key="1">
    <source>
        <dbReference type="ARBA" id="ARBA00004651"/>
    </source>
</evidence>
<dbReference type="CDD" id="cd06173">
    <property type="entry name" value="MFS_MefA_like"/>
    <property type="match status" value="1"/>
</dbReference>
<dbReference type="PANTHER" id="PTHR23513:SF11">
    <property type="entry name" value="STAPHYLOFERRIN A TRANSPORTER"/>
    <property type="match status" value="1"/>
</dbReference>
<feature type="transmembrane region" description="Helical" evidence="7">
    <location>
        <begin position="345"/>
        <end position="368"/>
    </location>
</feature>
<comment type="caution">
    <text evidence="9">The sequence shown here is derived from an EMBL/GenBank/DDBJ whole genome shotgun (WGS) entry which is preliminary data.</text>
</comment>
<dbReference type="GO" id="GO:0005886">
    <property type="term" value="C:plasma membrane"/>
    <property type="evidence" value="ECO:0007669"/>
    <property type="project" value="UniProtKB-SubCell"/>
</dbReference>
<accession>A0A9W5RFX2</accession>
<keyword evidence="4 7" id="KW-0812">Transmembrane</keyword>
<comment type="subcellular location">
    <subcellularLocation>
        <location evidence="1">Cell membrane</location>
        <topology evidence="1">Multi-pass membrane protein</topology>
    </subcellularLocation>
</comment>
<feature type="transmembrane region" description="Helical" evidence="7">
    <location>
        <begin position="374"/>
        <end position="396"/>
    </location>
</feature>
<evidence type="ECO:0000256" key="3">
    <source>
        <dbReference type="ARBA" id="ARBA00022475"/>
    </source>
</evidence>
<evidence type="ECO:0000313" key="9">
    <source>
        <dbReference type="EMBL" id="EPD31645.1"/>
    </source>
</evidence>
<feature type="transmembrane region" description="Helical" evidence="7">
    <location>
        <begin position="259"/>
        <end position="278"/>
    </location>
</feature>
<evidence type="ECO:0000256" key="4">
    <source>
        <dbReference type="ARBA" id="ARBA00022692"/>
    </source>
</evidence>
<dbReference type="Gene3D" id="1.20.1250.20">
    <property type="entry name" value="MFS general substrate transporter like domains"/>
    <property type="match status" value="1"/>
</dbReference>
<dbReference type="GO" id="GO:0022857">
    <property type="term" value="F:transmembrane transporter activity"/>
    <property type="evidence" value="ECO:0007669"/>
    <property type="project" value="InterPro"/>
</dbReference>
<evidence type="ECO:0000256" key="7">
    <source>
        <dbReference type="SAM" id="Phobius"/>
    </source>
</evidence>
<evidence type="ECO:0000256" key="6">
    <source>
        <dbReference type="ARBA" id="ARBA00023136"/>
    </source>
</evidence>
<feature type="transmembrane region" description="Helical" evidence="7">
    <location>
        <begin position="285"/>
        <end position="304"/>
    </location>
</feature>
<dbReference type="SUPFAM" id="SSF103473">
    <property type="entry name" value="MFS general substrate transporter"/>
    <property type="match status" value="1"/>
</dbReference>
<dbReference type="Pfam" id="PF05977">
    <property type="entry name" value="MFS_3"/>
    <property type="match status" value="1"/>
</dbReference>
<feature type="transmembrane region" description="Helical" evidence="7">
    <location>
        <begin position="12"/>
        <end position="29"/>
    </location>
</feature>
<proteinExistence type="predicted"/>
<evidence type="ECO:0000256" key="5">
    <source>
        <dbReference type="ARBA" id="ARBA00022989"/>
    </source>
</evidence>
<reference evidence="9 10" key="1">
    <citation type="submission" date="2013-05" db="EMBL/GenBank/DDBJ databases">
        <title>The Genome Sequence of Actinomyces europaeus ACS-120-V-COL10B.</title>
        <authorList>
            <consortium name="The Broad Institute Genomics Platform"/>
            <person name="Earl A."/>
            <person name="Ward D."/>
            <person name="Feldgarden M."/>
            <person name="Gevers D."/>
            <person name="Saerens B."/>
            <person name="Vaneechoutte M."/>
            <person name="Walker B."/>
            <person name="Young S."/>
            <person name="Zeng Q."/>
            <person name="Gargeya S."/>
            <person name="Fitzgerald M."/>
            <person name="Haas B."/>
            <person name="Abouelleil A."/>
            <person name="Allen A.W."/>
            <person name="Alvarado L."/>
            <person name="Arachchi H.M."/>
            <person name="Berlin A.M."/>
            <person name="Chapman S.B."/>
            <person name="Gainer-Dewar J."/>
            <person name="Goldberg J."/>
            <person name="Griggs A."/>
            <person name="Gujja S."/>
            <person name="Hansen M."/>
            <person name="Howarth C."/>
            <person name="Imamovic A."/>
            <person name="Ireland A."/>
            <person name="Larimer J."/>
            <person name="McCowan C."/>
            <person name="Murphy C."/>
            <person name="Pearson M."/>
            <person name="Poon T.W."/>
            <person name="Priest M."/>
            <person name="Roberts A."/>
            <person name="Saif S."/>
            <person name="Shea T."/>
            <person name="Sisk P."/>
            <person name="Sykes S."/>
            <person name="Wortman J."/>
            <person name="Nusbaum C."/>
            <person name="Birren B."/>
        </authorList>
    </citation>
    <scope>NUCLEOTIDE SEQUENCE [LARGE SCALE GENOMIC DNA]</scope>
    <source>
        <strain evidence="9 10">ACS-120-V-Col10b</strain>
    </source>
</reference>
<dbReference type="PANTHER" id="PTHR23513">
    <property type="entry name" value="INTEGRAL MEMBRANE EFFLUX PROTEIN-RELATED"/>
    <property type="match status" value="1"/>
</dbReference>
<name>A0A9W5RFX2_9ACTO</name>
<keyword evidence="10" id="KW-1185">Reference proteome</keyword>
<sequence>MSKTFESLKYFNYRLWFGANIISSTGMWMQRIAQDWVVLTVLSQGSATAIGVTTALQFLPILLFSPWAGVIVDRVNRRNLIQFTQGMIGLMSLILGILILTNTAQLWHVYVLAFLAGILSTIDAPARQTFVSELVPLSSLPNAVGLNSAAFNVARLIGPALAGLVIEWVGPGWVFIVNLLLFAAPVTAVALMNKNLLTPASRVKRESGQIREGIRYVMGRTDIVVIMIVAGTVSAFAMNFQLTSAVMATEVYGKGAGEYGILGSFMAIGSLTGALLAARRKFPRVRLVVISAFLFGICDIALALAPTYEIFAIMAIPTGLAMLTMITSANATIQISTDPAMRGRVMSLYLMVYMGSTPIGAPIIGWVADTWGGPWSLAVGGIAAVVVSVAAAIWAIKSWDVRIKASWSRRPITTYGPRERARDLEAGGDQPAD</sequence>
<dbReference type="Proteomes" id="UP000014387">
    <property type="component" value="Unassembled WGS sequence"/>
</dbReference>
<feature type="transmembrane region" description="Helical" evidence="7">
    <location>
        <begin position="80"/>
        <end position="100"/>
    </location>
</feature>
<evidence type="ECO:0000259" key="8">
    <source>
        <dbReference type="PROSITE" id="PS50850"/>
    </source>
</evidence>
<feature type="domain" description="Major facilitator superfamily (MFS) profile" evidence="8">
    <location>
        <begin position="1"/>
        <end position="399"/>
    </location>
</feature>
<feature type="transmembrane region" description="Helical" evidence="7">
    <location>
        <begin position="310"/>
        <end position="333"/>
    </location>
</feature>
<feature type="transmembrane region" description="Helical" evidence="7">
    <location>
        <begin position="172"/>
        <end position="192"/>
    </location>
</feature>
<keyword evidence="5 7" id="KW-1133">Transmembrane helix</keyword>
<dbReference type="EMBL" id="AGWN01000001">
    <property type="protein sequence ID" value="EPD31645.1"/>
    <property type="molecule type" value="Genomic_DNA"/>
</dbReference>
<dbReference type="OrthoDB" id="9775268at2"/>
<protein>
    <recommendedName>
        <fullName evidence="8">Major facilitator superfamily (MFS) profile domain-containing protein</fullName>
    </recommendedName>
</protein>
<evidence type="ECO:0000256" key="2">
    <source>
        <dbReference type="ARBA" id="ARBA00022448"/>
    </source>
</evidence>
<evidence type="ECO:0000313" key="10">
    <source>
        <dbReference type="Proteomes" id="UP000014387"/>
    </source>
</evidence>
<organism evidence="9 10">
    <name type="scientific">Gleimia europaea ACS-120-V-Col10b</name>
    <dbReference type="NCBI Taxonomy" id="883069"/>
    <lineage>
        <taxon>Bacteria</taxon>
        <taxon>Bacillati</taxon>
        <taxon>Actinomycetota</taxon>
        <taxon>Actinomycetes</taxon>
        <taxon>Actinomycetales</taxon>
        <taxon>Actinomycetaceae</taxon>
        <taxon>Gleimia</taxon>
    </lineage>
</organism>
<dbReference type="PROSITE" id="PS50850">
    <property type="entry name" value="MFS"/>
    <property type="match status" value="1"/>
</dbReference>
<keyword evidence="3" id="KW-1003">Cell membrane</keyword>
<dbReference type="InterPro" id="IPR020846">
    <property type="entry name" value="MFS_dom"/>
</dbReference>
<feature type="transmembrane region" description="Helical" evidence="7">
    <location>
        <begin position="49"/>
        <end position="68"/>
    </location>
</feature>
<keyword evidence="6 7" id="KW-0472">Membrane</keyword>
<keyword evidence="2" id="KW-0813">Transport</keyword>
<dbReference type="InterPro" id="IPR036259">
    <property type="entry name" value="MFS_trans_sf"/>
</dbReference>
<feature type="transmembrane region" description="Helical" evidence="7">
    <location>
        <begin position="213"/>
        <end position="239"/>
    </location>
</feature>